<sequence>MRLIPGADMNDNLIEIRDLRVAFAGQAVVHGLNLDIRRGECLALVGESGSGKSVTAHSILRLLPGKNVSSSGAIRYNGVDLLHASEQQMRGLRGNRIAMIFQEPMTSLNPLHTVEKQVSEVLEIHKGLKGRAARERTLELLELVGIRQPLQRLKAYPHQLSGGQRQRVMIAMALANEPELLIADEPTTALDVTVQRKILELLIELQQRLGMSLLLISHDLNLVRRIAQRVCVMRHGEIVEQADCEALFGAPQHPYSRLLIEAEPSGGPVPSEYDHNLLEVDDLRVWFPLPKALFSRQQDYIKAVDGVSFTLQRGKTLGIVGESGSGKSTLGQAILRLVESEGNIRFGNKQLSLLNQRLMRPLRRQIQVVFQDPFGSLSPRMSVQQIIAEGLLTHGIGTEAEREAAVIRVLEEVGLDPHSRHRYPHEFSGGQRQRISIARALVLEPALILLDEPTSALDRTVQKQVVELLRQLQIRHGLTYLFISHDLAVVHALAHDLMVIKDGKVVEQGSSREIFAAPQHPYTQELLKASGLKPDTKPCGSRLASDGAGSVDIPFADPPLSLASQLPQV</sequence>
<evidence type="ECO:0000256" key="4">
    <source>
        <dbReference type="ARBA" id="ARBA00022840"/>
    </source>
</evidence>
<dbReference type="EC" id="7.4.2.9" evidence="5"/>
<dbReference type="SUPFAM" id="SSF52540">
    <property type="entry name" value="P-loop containing nucleoside triphosphate hydrolases"/>
    <property type="match status" value="2"/>
</dbReference>
<feature type="domain" description="ABC transporter" evidence="10">
    <location>
        <begin position="14"/>
        <end position="260"/>
    </location>
</feature>
<dbReference type="GO" id="GO:0015833">
    <property type="term" value="P:peptide transport"/>
    <property type="evidence" value="ECO:0007669"/>
    <property type="project" value="InterPro"/>
</dbReference>
<dbReference type="NCBIfam" id="NF008453">
    <property type="entry name" value="PRK11308.1"/>
    <property type="match status" value="2"/>
</dbReference>
<gene>
    <name evidence="11" type="primary">yejF_3</name>
    <name evidence="11" type="ORF">PS941_05795</name>
</gene>
<evidence type="ECO:0000256" key="6">
    <source>
        <dbReference type="ARBA" id="ARBA00047356"/>
    </source>
</evidence>
<dbReference type="OrthoDB" id="9784450at2"/>
<dbReference type="SMART" id="SM00382">
    <property type="entry name" value="AAA"/>
    <property type="match status" value="2"/>
</dbReference>
<dbReference type="GO" id="GO:0055085">
    <property type="term" value="P:transmembrane transport"/>
    <property type="evidence" value="ECO:0007669"/>
    <property type="project" value="UniProtKB-ARBA"/>
</dbReference>
<dbReference type="InterPro" id="IPR027417">
    <property type="entry name" value="P-loop_NTPase"/>
</dbReference>
<dbReference type="InterPro" id="IPR050319">
    <property type="entry name" value="ABC_transp_ATP-bind"/>
</dbReference>
<dbReference type="GO" id="GO:0016887">
    <property type="term" value="F:ATP hydrolysis activity"/>
    <property type="evidence" value="ECO:0007669"/>
    <property type="project" value="InterPro"/>
</dbReference>
<evidence type="ECO:0000259" key="10">
    <source>
        <dbReference type="PROSITE" id="PS50893"/>
    </source>
</evidence>
<proteinExistence type="inferred from homology"/>
<dbReference type="InterPro" id="IPR013563">
    <property type="entry name" value="Oligopep_ABC_C"/>
</dbReference>
<protein>
    <recommendedName>
        <fullName evidence="5">ABC-type dipeptide transporter</fullName>
        <ecNumber evidence="5">7.4.2.9</ecNumber>
    </recommendedName>
</protein>
<evidence type="ECO:0000313" key="11">
    <source>
        <dbReference type="EMBL" id="VVQ24608.1"/>
    </source>
</evidence>
<dbReference type="PANTHER" id="PTHR43776">
    <property type="entry name" value="TRANSPORT ATP-BINDING PROTEIN"/>
    <property type="match status" value="1"/>
</dbReference>
<dbReference type="NCBIfam" id="NF007739">
    <property type="entry name" value="PRK10419.1"/>
    <property type="match status" value="2"/>
</dbReference>
<evidence type="ECO:0000313" key="12">
    <source>
        <dbReference type="Proteomes" id="UP000326452"/>
    </source>
</evidence>
<dbReference type="InterPro" id="IPR017871">
    <property type="entry name" value="ABC_transporter-like_CS"/>
</dbReference>
<dbReference type="GO" id="GO:0005524">
    <property type="term" value="F:ATP binding"/>
    <property type="evidence" value="ECO:0007669"/>
    <property type="project" value="UniProtKB-KW"/>
</dbReference>
<dbReference type="Gene3D" id="3.40.50.300">
    <property type="entry name" value="P-loop containing nucleotide triphosphate hydrolases"/>
    <property type="match status" value="2"/>
</dbReference>
<dbReference type="PROSITE" id="PS00211">
    <property type="entry name" value="ABC_TRANSPORTER_1"/>
    <property type="match status" value="2"/>
</dbReference>
<comment type="subunit">
    <text evidence="8">The complex is composed of two ATP-binding proteins (DppD and DppF), two transmembrane proteins (DppB and DppC) and a solute-binding protein (DppA1-A5). Five orthologous SBPs (DppA1-A5) are present in P.aeruginosa, which increases the substrate specificity of the DppBCDF transporter.</text>
</comment>
<evidence type="ECO:0000256" key="8">
    <source>
        <dbReference type="ARBA" id="ARBA00065473"/>
    </source>
</evidence>
<dbReference type="Pfam" id="PF08352">
    <property type="entry name" value="oligo_HPY"/>
    <property type="match status" value="2"/>
</dbReference>
<dbReference type="CDD" id="cd03257">
    <property type="entry name" value="ABC_NikE_OppD_transporters"/>
    <property type="match status" value="2"/>
</dbReference>
<feature type="domain" description="ABC transporter" evidence="10">
    <location>
        <begin position="278"/>
        <end position="527"/>
    </location>
</feature>
<accession>A0A5E7VPB5</accession>
<evidence type="ECO:0000256" key="2">
    <source>
        <dbReference type="ARBA" id="ARBA00022448"/>
    </source>
</evidence>
<evidence type="ECO:0000256" key="1">
    <source>
        <dbReference type="ARBA" id="ARBA00005417"/>
    </source>
</evidence>
<dbReference type="InterPro" id="IPR003439">
    <property type="entry name" value="ABC_transporter-like_ATP-bd"/>
</dbReference>
<dbReference type="FunFam" id="3.40.50.300:FF:000016">
    <property type="entry name" value="Oligopeptide ABC transporter ATP-binding component"/>
    <property type="match status" value="2"/>
</dbReference>
<keyword evidence="2" id="KW-0813">Transport</keyword>
<comment type="similarity">
    <text evidence="1">Belongs to the ABC transporter superfamily.</text>
</comment>
<dbReference type="InterPro" id="IPR003593">
    <property type="entry name" value="AAA+_ATPase"/>
</dbReference>
<evidence type="ECO:0000256" key="5">
    <source>
        <dbReference type="ARBA" id="ARBA00038852"/>
    </source>
</evidence>
<organism evidence="11 12">
    <name type="scientific">Pseudomonas fluorescens</name>
    <dbReference type="NCBI Taxonomy" id="294"/>
    <lineage>
        <taxon>Bacteria</taxon>
        <taxon>Pseudomonadati</taxon>
        <taxon>Pseudomonadota</taxon>
        <taxon>Gammaproteobacteria</taxon>
        <taxon>Pseudomonadales</taxon>
        <taxon>Pseudomonadaceae</taxon>
        <taxon>Pseudomonas</taxon>
    </lineage>
</organism>
<evidence type="ECO:0000256" key="9">
    <source>
        <dbReference type="SAM" id="MobiDB-lite"/>
    </source>
</evidence>
<dbReference type="EMBL" id="CABVJC010000013">
    <property type="protein sequence ID" value="VVQ24608.1"/>
    <property type="molecule type" value="Genomic_DNA"/>
</dbReference>
<reference evidence="11 12" key="1">
    <citation type="submission" date="2019-09" db="EMBL/GenBank/DDBJ databases">
        <authorList>
            <person name="Chandra G."/>
            <person name="Truman W A."/>
        </authorList>
    </citation>
    <scope>NUCLEOTIDE SEQUENCE [LARGE SCALE GENOMIC DNA]</scope>
    <source>
        <strain evidence="11">PS941</strain>
    </source>
</reference>
<dbReference type="AlphaFoldDB" id="A0A5E7VPB5"/>
<comment type="function">
    <text evidence="7">Part of the ABC transporter DppABCDF involved in the uptake of various di/tripeptides. Is also involved in the uptake of phaseolotoxin, a toxic tripeptide inhibiting the enzyme ornithine carbamoyltransferase. Responsible for energy coupling to the transport system.</text>
</comment>
<dbReference type="PANTHER" id="PTHR43776:SF7">
    <property type="entry name" value="D,D-DIPEPTIDE TRANSPORT ATP-BINDING PROTEIN DDPF-RELATED"/>
    <property type="match status" value="1"/>
</dbReference>
<feature type="region of interest" description="Disordered" evidence="9">
    <location>
        <begin position="531"/>
        <end position="550"/>
    </location>
</feature>
<dbReference type="Pfam" id="PF00005">
    <property type="entry name" value="ABC_tran"/>
    <property type="match status" value="2"/>
</dbReference>
<dbReference type="PROSITE" id="PS50893">
    <property type="entry name" value="ABC_TRANSPORTER_2"/>
    <property type="match status" value="2"/>
</dbReference>
<dbReference type="Proteomes" id="UP000326452">
    <property type="component" value="Unassembled WGS sequence"/>
</dbReference>
<evidence type="ECO:0000256" key="3">
    <source>
        <dbReference type="ARBA" id="ARBA00022741"/>
    </source>
</evidence>
<evidence type="ECO:0000256" key="7">
    <source>
        <dbReference type="ARBA" id="ARBA00058018"/>
    </source>
</evidence>
<name>A0A5E7VPB5_PSEFL</name>
<keyword evidence="3" id="KW-0547">Nucleotide-binding</keyword>
<keyword evidence="4 11" id="KW-0067">ATP-binding</keyword>
<comment type="catalytic activity">
    <reaction evidence="6">
        <text>a dipeptide(out) + ATP + H2O = a dipeptide(in) + ADP + phosphate + H(+)</text>
        <dbReference type="Rhea" id="RHEA:23120"/>
        <dbReference type="ChEBI" id="CHEBI:15377"/>
        <dbReference type="ChEBI" id="CHEBI:15378"/>
        <dbReference type="ChEBI" id="CHEBI:30616"/>
        <dbReference type="ChEBI" id="CHEBI:43474"/>
        <dbReference type="ChEBI" id="CHEBI:90799"/>
        <dbReference type="ChEBI" id="CHEBI:456216"/>
        <dbReference type="EC" id="7.4.2.9"/>
    </reaction>
</comment>